<evidence type="ECO:0000313" key="2">
    <source>
        <dbReference type="EMBL" id="KAK3388299.1"/>
    </source>
</evidence>
<accession>A0AAE0U2M2</accession>
<keyword evidence="1" id="KW-0732">Signal</keyword>
<reference evidence="2" key="1">
    <citation type="journal article" date="2023" name="Mol. Phylogenet. Evol.">
        <title>Genome-scale phylogeny and comparative genomics of the fungal order Sordariales.</title>
        <authorList>
            <person name="Hensen N."/>
            <person name="Bonometti L."/>
            <person name="Westerberg I."/>
            <person name="Brannstrom I.O."/>
            <person name="Guillou S."/>
            <person name="Cros-Aarteil S."/>
            <person name="Calhoun S."/>
            <person name="Haridas S."/>
            <person name="Kuo A."/>
            <person name="Mondo S."/>
            <person name="Pangilinan J."/>
            <person name="Riley R."/>
            <person name="LaButti K."/>
            <person name="Andreopoulos B."/>
            <person name="Lipzen A."/>
            <person name="Chen C."/>
            <person name="Yan M."/>
            <person name="Daum C."/>
            <person name="Ng V."/>
            <person name="Clum A."/>
            <person name="Steindorff A."/>
            <person name="Ohm R.A."/>
            <person name="Martin F."/>
            <person name="Silar P."/>
            <person name="Natvig D.O."/>
            <person name="Lalanne C."/>
            <person name="Gautier V."/>
            <person name="Ament-Velasquez S.L."/>
            <person name="Kruys A."/>
            <person name="Hutchinson M.I."/>
            <person name="Powell A.J."/>
            <person name="Barry K."/>
            <person name="Miller A.N."/>
            <person name="Grigoriev I.V."/>
            <person name="Debuchy R."/>
            <person name="Gladieux P."/>
            <person name="Hiltunen Thoren M."/>
            <person name="Johannesson H."/>
        </authorList>
    </citation>
    <scope>NUCLEOTIDE SEQUENCE</scope>
    <source>
        <strain evidence="2">FGSC 1904</strain>
    </source>
</reference>
<name>A0AAE0U2M2_SORBR</name>
<organism evidence="2 3">
    <name type="scientific">Sordaria brevicollis</name>
    <dbReference type="NCBI Taxonomy" id="83679"/>
    <lineage>
        <taxon>Eukaryota</taxon>
        <taxon>Fungi</taxon>
        <taxon>Dikarya</taxon>
        <taxon>Ascomycota</taxon>
        <taxon>Pezizomycotina</taxon>
        <taxon>Sordariomycetes</taxon>
        <taxon>Sordariomycetidae</taxon>
        <taxon>Sordariales</taxon>
        <taxon>Sordariaceae</taxon>
        <taxon>Sordaria</taxon>
    </lineage>
</organism>
<feature type="chain" id="PRO_5042207287" evidence="1">
    <location>
        <begin position="35"/>
        <end position="361"/>
    </location>
</feature>
<feature type="signal peptide" evidence="1">
    <location>
        <begin position="1"/>
        <end position="34"/>
    </location>
</feature>
<gene>
    <name evidence="2" type="ORF">B0T20DRAFT_365263</name>
</gene>
<evidence type="ECO:0000313" key="3">
    <source>
        <dbReference type="Proteomes" id="UP001281003"/>
    </source>
</evidence>
<dbReference type="EMBL" id="JAUTDP010000016">
    <property type="protein sequence ID" value="KAK3388299.1"/>
    <property type="molecule type" value="Genomic_DNA"/>
</dbReference>
<sequence>MPARHGATANTKTVVLGLGLLMAAPGVWLPLVNAAPASGPASASGGVSLDAIASTNNNNNNNHVEAKSLDNTSIVAKRDNGTTTTKVDYGEEDPWLMPNDKFYEHFLDDYWTKRSQSSAHARSSLVGLAQRKKRTVPTYDAALYCGIFSTGYMETLDALLWDFKKTNNIINYIIGWRECRRLACKDTSGIYICNDTTQTVRVTGQRVYDLGKIPSDNCCHQGPADAPTKKAGHGMSGQKFTGTGFNVILAYANCNFGEKEYRPSKGPPDNPWGPNQECVTEFFGLSPSPTNDQVYNPLPRRGVVEDGGKKRGERIVVEEPEWELVDDGTGIMDLVEKRGGQKKKRELVKVDEDEARLMRRM</sequence>
<reference evidence="2" key="2">
    <citation type="submission" date="2023-07" db="EMBL/GenBank/DDBJ databases">
        <authorList>
            <consortium name="Lawrence Berkeley National Laboratory"/>
            <person name="Haridas S."/>
            <person name="Hensen N."/>
            <person name="Bonometti L."/>
            <person name="Westerberg I."/>
            <person name="Brannstrom I.O."/>
            <person name="Guillou S."/>
            <person name="Cros-Aarteil S."/>
            <person name="Calhoun S."/>
            <person name="Kuo A."/>
            <person name="Mondo S."/>
            <person name="Pangilinan J."/>
            <person name="Riley R."/>
            <person name="LaButti K."/>
            <person name="Andreopoulos B."/>
            <person name="Lipzen A."/>
            <person name="Chen C."/>
            <person name="Yanf M."/>
            <person name="Daum C."/>
            <person name="Ng V."/>
            <person name="Clum A."/>
            <person name="Steindorff A."/>
            <person name="Ohm R."/>
            <person name="Martin F."/>
            <person name="Silar P."/>
            <person name="Natvig D."/>
            <person name="Lalanne C."/>
            <person name="Gautier V."/>
            <person name="Ament-velasquez S.L."/>
            <person name="Kruys A."/>
            <person name="Hutchinson M.I."/>
            <person name="Powell A.J."/>
            <person name="Barry K."/>
            <person name="Miller A.N."/>
            <person name="Grigoriev I.V."/>
            <person name="Debuchy R."/>
            <person name="Gladieux P."/>
            <person name="Thoren M.H."/>
            <person name="Johannesson H."/>
        </authorList>
    </citation>
    <scope>NUCLEOTIDE SEQUENCE</scope>
    <source>
        <strain evidence="2">FGSC 1904</strain>
    </source>
</reference>
<protein>
    <submittedName>
        <fullName evidence="2">Uncharacterized protein</fullName>
    </submittedName>
</protein>
<comment type="caution">
    <text evidence="2">The sequence shown here is derived from an EMBL/GenBank/DDBJ whole genome shotgun (WGS) entry which is preliminary data.</text>
</comment>
<keyword evidence="3" id="KW-1185">Reference proteome</keyword>
<evidence type="ECO:0000256" key="1">
    <source>
        <dbReference type="SAM" id="SignalP"/>
    </source>
</evidence>
<proteinExistence type="predicted"/>
<dbReference type="Proteomes" id="UP001281003">
    <property type="component" value="Unassembled WGS sequence"/>
</dbReference>
<dbReference type="AlphaFoldDB" id="A0AAE0U2M2"/>